<name>A0A8J5W340_ZIZPA</name>
<gene>
    <name evidence="1" type="ORF">GUJ93_ZPchr0006g41960</name>
</gene>
<organism evidence="1 2">
    <name type="scientific">Zizania palustris</name>
    <name type="common">Northern wild rice</name>
    <dbReference type="NCBI Taxonomy" id="103762"/>
    <lineage>
        <taxon>Eukaryota</taxon>
        <taxon>Viridiplantae</taxon>
        <taxon>Streptophyta</taxon>
        <taxon>Embryophyta</taxon>
        <taxon>Tracheophyta</taxon>
        <taxon>Spermatophyta</taxon>
        <taxon>Magnoliopsida</taxon>
        <taxon>Liliopsida</taxon>
        <taxon>Poales</taxon>
        <taxon>Poaceae</taxon>
        <taxon>BOP clade</taxon>
        <taxon>Oryzoideae</taxon>
        <taxon>Oryzeae</taxon>
        <taxon>Zizaniinae</taxon>
        <taxon>Zizania</taxon>
    </lineage>
</organism>
<dbReference type="Proteomes" id="UP000729402">
    <property type="component" value="Unassembled WGS sequence"/>
</dbReference>
<evidence type="ECO:0000313" key="1">
    <source>
        <dbReference type="EMBL" id="KAG8074943.1"/>
    </source>
</evidence>
<reference evidence="1" key="1">
    <citation type="journal article" date="2021" name="bioRxiv">
        <title>Whole Genome Assembly and Annotation of Northern Wild Rice, Zizania palustris L., Supports a Whole Genome Duplication in the Zizania Genus.</title>
        <authorList>
            <person name="Haas M."/>
            <person name="Kono T."/>
            <person name="Macchietto M."/>
            <person name="Millas R."/>
            <person name="McGilp L."/>
            <person name="Shao M."/>
            <person name="Duquette J."/>
            <person name="Hirsch C.N."/>
            <person name="Kimball J."/>
        </authorList>
    </citation>
    <scope>NUCLEOTIDE SEQUENCE</scope>
    <source>
        <tissue evidence="1">Fresh leaf tissue</tissue>
    </source>
</reference>
<reference evidence="1" key="2">
    <citation type="submission" date="2021-02" db="EMBL/GenBank/DDBJ databases">
        <authorList>
            <person name="Kimball J.A."/>
            <person name="Haas M.W."/>
            <person name="Macchietto M."/>
            <person name="Kono T."/>
            <person name="Duquette J."/>
            <person name="Shao M."/>
        </authorList>
    </citation>
    <scope>NUCLEOTIDE SEQUENCE</scope>
    <source>
        <tissue evidence="1">Fresh leaf tissue</tissue>
    </source>
</reference>
<dbReference type="AlphaFoldDB" id="A0A8J5W340"/>
<sequence>MPTVHNAHDDNENFLGLLNSRTLASELFAKPPACNYLKKMGVWRRRRRRVAGTPIHAHHAGGEAHELCHGIQQHAGAPSPPPPPPPPPRLCGQRVGLAHSEPLRPSMRRVAGGRGDKAQLDRRCAGACSARGATERAQWRCSNAGLDWRCRFTQEQCLQIA</sequence>
<proteinExistence type="predicted"/>
<protein>
    <submittedName>
        <fullName evidence="1">Uncharacterized protein</fullName>
    </submittedName>
</protein>
<dbReference type="EMBL" id="JAAALK010000283">
    <property type="protein sequence ID" value="KAG8074943.1"/>
    <property type="molecule type" value="Genomic_DNA"/>
</dbReference>
<evidence type="ECO:0000313" key="2">
    <source>
        <dbReference type="Proteomes" id="UP000729402"/>
    </source>
</evidence>
<keyword evidence="2" id="KW-1185">Reference proteome</keyword>
<comment type="caution">
    <text evidence="1">The sequence shown here is derived from an EMBL/GenBank/DDBJ whole genome shotgun (WGS) entry which is preliminary data.</text>
</comment>
<accession>A0A8J5W340</accession>